<accession>A0A0G0WBI9</accession>
<gene>
    <name evidence="1" type="ORF">UU65_C0002G0210</name>
</gene>
<name>A0A0G0WBI9_UNCC2</name>
<proteinExistence type="predicted"/>
<dbReference type="AlphaFoldDB" id="A0A0G0WBI9"/>
<dbReference type="Proteomes" id="UP000033869">
    <property type="component" value="Unassembled WGS sequence"/>
</dbReference>
<evidence type="ECO:0000313" key="1">
    <source>
        <dbReference type="EMBL" id="KKS09432.1"/>
    </source>
</evidence>
<organism evidence="1 2">
    <name type="scientific">candidate division CPR2 bacterium GW2011_GWC1_41_48</name>
    <dbReference type="NCBI Taxonomy" id="1618344"/>
    <lineage>
        <taxon>Bacteria</taxon>
        <taxon>Bacteria division CPR2</taxon>
    </lineage>
</organism>
<evidence type="ECO:0000313" key="2">
    <source>
        <dbReference type="Proteomes" id="UP000033869"/>
    </source>
</evidence>
<protein>
    <submittedName>
        <fullName evidence="1">Uncharacterized protein</fullName>
    </submittedName>
</protein>
<sequence length="72" mass="8109">MFKEFEAEIKKIGKKEVTLDIGGNLVSFPKELLPLESQNSGKVYFSLSSEKYSQVVNLLNELLIGSEEEKKS</sequence>
<reference evidence="1 2" key="1">
    <citation type="journal article" date="2015" name="Nature">
        <title>rRNA introns, odd ribosomes, and small enigmatic genomes across a large radiation of phyla.</title>
        <authorList>
            <person name="Brown C.T."/>
            <person name="Hug L.A."/>
            <person name="Thomas B.C."/>
            <person name="Sharon I."/>
            <person name="Castelle C.J."/>
            <person name="Singh A."/>
            <person name="Wilkins M.J."/>
            <person name="Williams K.H."/>
            <person name="Banfield J.F."/>
        </authorList>
    </citation>
    <scope>NUCLEOTIDE SEQUENCE [LARGE SCALE GENOMIC DNA]</scope>
</reference>
<comment type="caution">
    <text evidence="1">The sequence shown here is derived from an EMBL/GenBank/DDBJ whole genome shotgun (WGS) entry which is preliminary data.</text>
</comment>
<dbReference type="EMBL" id="LCBL01000002">
    <property type="protein sequence ID" value="KKS09432.1"/>
    <property type="molecule type" value="Genomic_DNA"/>
</dbReference>